<keyword evidence="2" id="KW-1185">Reference proteome</keyword>
<gene>
    <name evidence="1" type="ORF">T03_10348</name>
</gene>
<proteinExistence type="predicted"/>
<protein>
    <submittedName>
        <fullName evidence="1">Uncharacterized protein</fullName>
    </submittedName>
</protein>
<reference evidence="1 2" key="1">
    <citation type="submission" date="2015-01" db="EMBL/GenBank/DDBJ databases">
        <title>Evolution of Trichinella species and genotypes.</title>
        <authorList>
            <person name="Korhonen P.K."/>
            <person name="Edoardo P."/>
            <person name="Giuseppe L.R."/>
            <person name="Gasser R.B."/>
        </authorList>
    </citation>
    <scope>NUCLEOTIDE SEQUENCE [LARGE SCALE GENOMIC DNA]</scope>
    <source>
        <strain evidence="1">ISS120</strain>
    </source>
</reference>
<comment type="caution">
    <text evidence="1">The sequence shown here is derived from an EMBL/GenBank/DDBJ whole genome shotgun (WGS) entry which is preliminary data.</text>
</comment>
<organism evidence="1 2">
    <name type="scientific">Trichinella britovi</name>
    <name type="common">Parasitic roundworm</name>
    <dbReference type="NCBI Taxonomy" id="45882"/>
    <lineage>
        <taxon>Eukaryota</taxon>
        <taxon>Metazoa</taxon>
        <taxon>Ecdysozoa</taxon>
        <taxon>Nematoda</taxon>
        <taxon>Enoplea</taxon>
        <taxon>Dorylaimia</taxon>
        <taxon>Trichinellida</taxon>
        <taxon>Trichinellidae</taxon>
        <taxon>Trichinella</taxon>
    </lineage>
</organism>
<dbReference type="AlphaFoldDB" id="A0A0V1ALH3"/>
<accession>A0A0V1ALH3</accession>
<evidence type="ECO:0000313" key="2">
    <source>
        <dbReference type="Proteomes" id="UP000054653"/>
    </source>
</evidence>
<dbReference type="EMBL" id="JYDI01002277">
    <property type="protein sequence ID" value="KRY25517.1"/>
    <property type="molecule type" value="Genomic_DNA"/>
</dbReference>
<dbReference type="Proteomes" id="UP000054653">
    <property type="component" value="Unassembled WGS sequence"/>
</dbReference>
<name>A0A0V1ALH3_TRIBR</name>
<sequence length="31" mass="3585">MVSYIGFLPDKNNYGVPSALLTIDYWSRNSY</sequence>
<evidence type="ECO:0000313" key="1">
    <source>
        <dbReference type="EMBL" id="KRY25517.1"/>
    </source>
</evidence>